<feature type="domain" description="Anti-sigma-28 factor FlgM C-terminal" evidence="10">
    <location>
        <begin position="45"/>
        <end position="98"/>
    </location>
</feature>
<evidence type="ECO:0000256" key="3">
    <source>
        <dbReference type="ARBA" id="ARBA00022491"/>
    </source>
</evidence>
<evidence type="ECO:0000256" key="1">
    <source>
        <dbReference type="ARBA" id="ARBA00005322"/>
    </source>
</evidence>
<keyword evidence="12" id="KW-1185">Reference proteome</keyword>
<evidence type="ECO:0000313" key="11">
    <source>
        <dbReference type="EMBL" id="MBE9396354.1"/>
    </source>
</evidence>
<evidence type="ECO:0000256" key="7">
    <source>
        <dbReference type="ARBA" id="ARBA00024739"/>
    </source>
</evidence>
<evidence type="ECO:0000256" key="5">
    <source>
        <dbReference type="ARBA" id="ARBA00023015"/>
    </source>
</evidence>
<feature type="compositionally biased region" description="Low complexity" evidence="9">
    <location>
        <begin position="1"/>
        <end position="16"/>
    </location>
</feature>
<dbReference type="GO" id="GO:0045892">
    <property type="term" value="P:negative regulation of DNA-templated transcription"/>
    <property type="evidence" value="ECO:0007669"/>
    <property type="project" value="InterPro"/>
</dbReference>
<dbReference type="SUPFAM" id="SSF101498">
    <property type="entry name" value="Anti-sigma factor FlgM"/>
    <property type="match status" value="1"/>
</dbReference>
<name>A0A8J7FB06_9GAMM</name>
<dbReference type="InterPro" id="IPR031316">
    <property type="entry name" value="FlgM_C"/>
</dbReference>
<keyword evidence="11" id="KW-0966">Cell projection</keyword>
<dbReference type="InterPro" id="IPR035890">
    <property type="entry name" value="Anti-sigma-28_factor_FlgM_sf"/>
</dbReference>
<evidence type="ECO:0000256" key="8">
    <source>
        <dbReference type="ARBA" id="ARBA00030117"/>
    </source>
</evidence>
<keyword evidence="4" id="KW-1005">Bacterial flagellum biogenesis</keyword>
<evidence type="ECO:0000259" key="10">
    <source>
        <dbReference type="Pfam" id="PF04316"/>
    </source>
</evidence>
<dbReference type="InterPro" id="IPR007412">
    <property type="entry name" value="FlgM"/>
</dbReference>
<sequence length="105" mass="10934">MVIDYSSLTSSQTASSRGKVAQPAGSAVSGKDSGASSTTPSNAGDTVKLSSTAKALLRSEQTLNSSPDVDSERVEKLKAEIEGGTYQVNSQRVAEGIMRYESLMS</sequence>
<feature type="compositionally biased region" description="Polar residues" evidence="9">
    <location>
        <begin position="34"/>
        <end position="47"/>
    </location>
</feature>
<accession>A0A8J7FB06</accession>
<comment type="function">
    <text evidence="7">Responsible for the coupling of flagellin expression to flagellar assembly by preventing expression of the flagellin genes when a component of the middle class of proteins is defective. It negatively regulates flagellar genes by inhibiting the activity of FliA by directly binding to FliA.</text>
</comment>
<dbReference type="NCBIfam" id="TIGR03824">
    <property type="entry name" value="FlgM_jcvi"/>
    <property type="match status" value="1"/>
</dbReference>
<proteinExistence type="inferred from homology"/>
<feature type="region of interest" description="Disordered" evidence="9">
    <location>
        <begin position="1"/>
        <end position="47"/>
    </location>
</feature>
<dbReference type="EMBL" id="JADEYS010000003">
    <property type="protein sequence ID" value="MBE9396354.1"/>
    <property type="molecule type" value="Genomic_DNA"/>
</dbReference>
<reference evidence="11" key="1">
    <citation type="submission" date="2020-10" db="EMBL/GenBank/DDBJ databases">
        <title>Bacterium isolated from coastal waters sediment.</title>
        <authorList>
            <person name="Chen R.-J."/>
            <person name="Lu D.-C."/>
            <person name="Zhu K.-L."/>
            <person name="Du Z.-J."/>
        </authorList>
    </citation>
    <scope>NUCLEOTIDE SEQUENCE</scope>
    <source>
        <strain evidence="11">N1Y112</strain>
    </source>
</reference>
<keyword evidence="11" id="KW-0969">Cilium</keyword>
<keyword evidence="5" id="KW-0805">Transcription regulation</keyword>
<protein>
    <recommendedName>
        <fullName evidence="2">Negative regulator of flagellin synthesis</fullName>
    </recommendedName>
    <alternativeName>
        <fullName evidence="8">Anti-sigma-28 factor</fullName>
    </alternativeName>
</protein>
<evidence type="ECO:0000256" key="4">
    <source>
        <dbReference type="ARBA" id="ARBA00022795"/>
    </source>
</evidence>
<evidence type="ECO:0000313" key="12">
    <source>
        <dbReference type="Proteomes" id="UP000640333"/>
    </source>
</evidence>
<keyword evidence="3" id="KW-0678">Repressor</keyword>
<dbReference type="GO" id="GO:0044781">
    <property type="term" value="P:bacterial-type flagellum organization"/>
    <property type="evidence" value="ECO:0007669"/>
    <property type="project" value="UniProtKB-KW"/>
</dbReference>
<comment type="similarity">
    <text evidence="1">Belongs to the FlgM family.</text>
</comment>
<evidence type="ECO:0000256" key="2">
    <source>
        <dbReference type="ARBA" id="ARBA00017823"/>
    </source>
</evidence>
<keyword evidence="11" id="KW-0282">Flagellum</keyword>
<gene>
    <name evidence="11" type="primary">flgM</name>
    <name evidence="11" type="ORF">IOQ59_03675</name>
</gene>
<dbReference type="Pfam" id="PF04316">
    <property type="entry name" value="FlgM"/>
    <property type="match status" value="1"/>
</dbReference>
<organism evidence="11 12">
    <name type="scientific">Pontibacterium sinense</name>
    <dbReference type="NCBI Taxonomy" id="2781979"/>
    <lineage>
        <taxon>Bacteria</taxon>
        <taxon>Pseudomonadati</taxon>
        <taxon>Pseudomonadota</taxon>
        <taxon>Gammaproteobacteria</taxon>
        <taxon>Oceanospirillales</taxon>
        <taxon>Oceanospirillaceae</taxon>
        <taxon>Pontibacterium</taxon>
    </lineage>
</organism>
<keyword evidence="6" id="KW-0804">Transcription</keyword>
<dbReference type="AlphaFoldDB" id="A0A8J7FB06"/>
<evidence type="ECO:0000256" key="6">
    <source>
        <dbReference type="ARBA" id="ARBA00023163"/>
    </source>
</evidence>
<evidence type="ECO:0000256" key="9">
    <source>
        <dbReference type="SAM" id="MobiDB-lite"/>
    </source>
</evidence>
<comment type="caution">
    <text evidence="11">The sequence shown here is derived from an EMBL/GenBank/DDBJ whole genome shotgun (WGS) entry which is preliminary data.</text>
</comment>
<dbReference type="Proteomes" id="UP000640333">
    <property type="component" value="Unassembled WGS sequence"/>
</dbReference>
<dbReference type="RefSeq" id="WP_193951913.1">
    <property type="nucleotide sequence ID" value="NZ_JADEYS010000003.1"/>
</dbReference>